<comment type="caution">
    <text evidence="1">The sequence shown here is derived from an EMBL/GenBank/DDBJ whole genome shotgun (WGS) entry which is preliminary data.</text>
</comment>
<evidence type="ECO:0000313" key="1">
    <source>
        <dbReference type="EMBL" id="CAB4011754.1"/>
    </source>
</evidence>
<dbReference type="AlphaFoldDB" id="A0A7D9EKL4"/>
<keyword evidence="2" id="KW-1185">Reference proteome</keyword>
<dbReference type="OrthoDB" id="6021232at2759"/>
<proteinExistence type="predicted"/>
<reference evidence="1" key="1">
    <citation type="submission" date="2020-04" db="EMBL/GenBank/DDBJ databases">
        <authorList>
            <person name="Alioto T."/>
            <person name="Alioto T."/>
            <person name="Gomez Garrido J."/>
        </authorList>
    </citation>
    <scope>NUCLEOTIDE SEQUENCE</scope>
    <source>
        <strain evidence="1">A484AB</strain>
    </source>
</reference>
<sequence>MQNNEIGEEHHFEPQNDAKKKDLAFPLCRYLGKGITLPNWTRFNTKLIYKRDIPTQSKIGYLPIIDASSTELSTVKEILNQSEKIADKLNLKYMCLVFDDAIYAKVQQIRWKEEGYLSRFIVRLGDFHMAMSYCGAISKRFKDAGLKDILIESEIVAVGSINGVMSGKHYNRSVRSHKVVYEALVRLLFQRYLESLSADKKMKLLP</sequence>
<dbReference type="EMBL" id="CACRXK020007257">
    <property type="protein sequence ID" value="CAB4011754.1"/>
    <property type="molecule type" value="Genomic_DNA"/>
</dbReference>
<gene>
    <name evidence="1" type="ORF">PACLA_8A072638</name>
</gene>
<name>A0A7D9EKL4_PARCT</name>
<organism evidence="1 2">
    <name type="scientific">Paramuricea clavata</name>
    <name type="common">Red gorgonian</name>
    <name type="synonym">Violescent sea-whip</name>
    <dbReference type="NCBI Taxonomy" id="317549"/>
    <lineage>
        <taxon>Eukaryota</taxon>
        <taxon>Metazoa</taxon>
        <taxon>Cnidaria</taxon>
        <taxon>Anthozoa</taxon>
        <taxon>Octocorallia</taxon>
        <taxon>Malacalcyonacea</taxon>
        <taxon>Plexauridae</taxon>
        <taxon>Paramuricea</taxon>
    </lineage>
</organism>
<accession>A0A7D9EKL4</accession>
<dbReference type="PANTHER" id="PTHR46704:SF9">
    <property type="entry name" value="BHLH DOMAIN-CONTAINING PROTEIN"/>
    <property type="match status" value="1"/>
</dbReference>
<dbReference type="PANTHER" id="PTHR46704">
    <property type="entry name" value="CXC DOMAIN-CONTAINING PROTEIN-RELATED"/>
    <property type="match status" value="1"/>
</dbReference>
<dbReference type="Proteomes" id="UP001152795">
    <property type="component" value="Unassembled WGS sequence"/>
</dbReference>
<evidence type="ECO:0000313" key="2">
    <source>
        <dbReference type="Proteomes" id="UP001152795"/>
    </source>
</evidence>
<protein>
    <submittedName>
        <fullName evidence="1">Uncharacterized protein</fullName>
    </submittedName>
</protein>